<keyword evidence="7 8" id="KW-0066">ATP synthesis</keyword>
<accession>A0A9D2KPQ4</accession>
<sequence>MPRFELKIIASDHIFYEGPCEQLIVPAQDGEVGILAHHAPLILATVEGSIRFQAPGDERWIRGVVGRGILRVANNRALMVTSFAEHPEQIDAKRAKLALERAKEQLRQKQSLREFKLYQASMARALSRLRGVGMKEIQ</sequence>
<keyword evidence="8" id="KW-0375">Hydrogen ion transport</keyword>
<proteinExistence type="inferred from homology"/>
<comment type="function">
    <text evidence="8">Produces ATP from ADP in the presence of a proton gradient across the membrane.</text>
</comment>
<comment type="subcellular location">
    <subcellularLocation>
        <location evidence="1 8">Cell membrane</location>
        <topology evidence="1 8">Peripheral membrane protein</topology>
    </subcellularLocation>
</comment>
<dbReference type="InterPro" id="IPR001469">
    <property type="entry name" value="ATP_synth_F1_dsu/esu"/>
</dbReference>
<dbReference type="PANTHER" id="PTHR13822">
    <property type="entry name" value="ATP SYNTHASE DELTA/EPSILON CHAIN"/>
    <property type="match status" value="1"/>
</dbReference>
<dbReference type="GO" id="GO:0005886">
    <property type="term" value="C:plasma membrane"/>
    <property type="evidence" value="ECO:0007669"/>
    <property type="project" value="UniProtKB-SubCell"/>
</dbReference>
<evidence type="ECO:0000256" key="1">
    <source>
        <dbReference type="ARBA" id="ARBA00004202"/>
    </source>
</evidence>
<comment type="subunit">
    <text evidence="8 9">F-type ATPases have 2 components, CF(1) - the catalytic core - and CF(0) - the membrane proton channel. CF(1) has five subunits: alpha(3), beta(3), gamma(1), delta(1), epsilon(1). CF(0) has three main subunits: a, b and c.</text>
</comment>
<evidence type="ECO:0000256" key="5">
    <source>
        <dbReference type="ARBA" id="ARBA00023136"/>
    </source>
</evidence>
<dbReference type="GO" id="GO:0005524">
    <property type="term" value="F:ATP binding"/>
    <property type="evidence" value="ECO:0007669"/>
    <property type="project" value="UniProtKB-UniRule"/>
</dbReference>
<dbReference type="SUPFAM" id="SSF51344">
    <property type="entry name" value="Epsilon subunit of F1F0-ATP synthase N-terminal domain"/>
    <property type="match status" value="1"/>
</dbReference>
<dbReference type="InterPro" id="IPR036771">
    <property type="entry name" value="ATPsynth_dsu/esu_N"/>
</dbReference>
<evidence type="ECO:0000256" key="9">
    <source>
        <dbReference type="RuleBase" id="RU003656"/>
    </source>
</evidence>
<evidence type="ECO:0000256" key="3">
    <source>
        <dbReference type="ARBA" id="ARBA00022448"/>
    </source>
</evidence>
<dbReference type="AlphaFoldDB" id="A0A9D2KPQ4"/>
<dbReference type="Pfam" id="PF00401">
    <property type="entry name" value="ATP-synt_DE"/>
    <property type="match status" value="1"/>
</dbReference>
<reference evidence="12" key="1">
    <citation type="journal article" date="2021" name="PeerJ">
        <title>Extensive microbial diversity within the chicken gut microbiome revealed by metagenomics and culture.</title>
        <authorList>
            <person name="Gilroy R."/>
            <person name="Ravi A."/>
            <person name="Getino M."/>
            <person name="Pursley I."/>
            <person name="Horton D.L."/>
            <person name="Alikhan N.F."/>
            <person name="Baker D."/>
            <person name="Gharbi K."/>
            <person name="Hall N."/>
            <person name="Watson M."/>
            <person name="Adriaenssens E.M."/>
            <person name="Foster-Nyarko E."/>
            <person name="Jarju S."/>
            <person name="Secka A."/>
            <person name="Antonio M."/>
            <person name="Oren A."/>
            <person name="Chaudhuri R.R."/>
            <person name="La Ragione R."/>
            <person name="Hildebrand F."/>
            <person name="Pallen M.J."/>
        </authorList>
    </citation>
    <scope>NUCLEOTIDE SEQUENCE</scope>
    <source>
        <strain evidence="12">CHK178-16964</strain>
    </source>
</reference>
<gene>
    <name evidence="8 12" type="primary">atpC</name>
    <name evidence="12" type="ORF">IAA07_08770</name>
</gene>
<organism evidence="12 13">
    <name type="scientific">Candidatus Lachnoclostridium stercoravium</name>
    <dbReference type="NCBI Taxonomy" id="2838633"/>
    <lineage>
        <taxon>Bacteria</taxon>
        <taxon>Bacillati</taxon>
        <taxon>Bacillota</taxon>
        <taxon>Clostridia</taxon>
        <taxon>Lachnospirales</taxon>
        <taxon>Lachnospiraceae</taxon>
    </lineage>
</organism>
<comment type="caution">
    <text evidence="12">The sequence shown here is derived from an EMBL/GenBank/DDBJ whole genome shotgun (WGS) entry which is preliminary data.</text>
</comment>
<dbReference type="Gene3D" id="2.60.15.10">
    <property type="entry name" value="F0F1 ATP synthase delta/epsilon subunit, N-terminal"/>
    <property type="match status" value="1"/>
</dbReference>
<dbReference type="Pfam" id="PF02823">
    <property type="entry name" value="ATP-synt_DE_N"/>
    <property type="match status" value="1"/>
</dbReference>
<evidence type="ECO:0000256" key="8">
    <source>
        <dbReference type="HAMAP-Rule" id="MF_00530"/>
    </source>
</evidence>
<dbReference type="InterPro" id="IPR020547">
    <property type="entry name" value="ATP_synth_F1_esu_C"/>
</dbReference>
<keyword evidence="5 8" id="KW-0472">Membrane</keyword>
<keyword evidence="4 8" id="KW-0406">Ion transport</keyword>
<dbReference type="InterPro" id="IPR020546">
    <property type="entry name" value="ATP_synth_F1_dsu/esu_N"/>
</dbReference>
<keyword evidence="8" id="KW-1003">Cell membrane</keyword>
<keyword evidence="6 8" id="KW-0139">CF(1)</keyword>
<reference evidence="12" key="2">
    <citation type="submission" date="2021-04" db="EMBL/GenBank/DDBJ databases">
        <authorList>
            <person name="Gilroy R."/>
        </authorList>
    </citation>
    <scope>NUCLEOTIDE SEQUENCE</scope>
    <source>
        <strain evidence="12">CHK178-16964</strain>
    </source>
</reference>
<dbReference type="Proteomes" id="UP000823900">
    <property type="component" value="Unassembled WGS sequence"/>
</dbReference>
<dbReference type="EMBL" id="DWZA01000076">
    <property type="protein sequence ID" value="HJA71650.1"/>
    <property type="molecule type" value="Genomic_DNA"/>
</dbReference>
<evidence type="ECO:0000256" key="2">
    <source>
        <dbReference type="ARBA" id="ARBA00005712"/>
    </source>
</evidence>
<dbReference type="Gene3D" id="1.20.5.440">
    <property type="entry name" value="ATP synthase delta/epsilon subunit, C-terminal domain"/>
    <property type="match status" value="1"/>
</dbReference>
<keyword evidence="3 8" id="KW-0813">Transport</keyword>
<evidence type="ECO:0000259" key="11">
    <source>
        <dbReference type="Pfam" id="PF02823"/>
    </source>
</evidence>
<name>A0A9D2KPQ4_9FIRM</name>
<feature type="domain" description="ATP synthase F1 complex delta/epsilon subunit N-terminal" evidence="11">
    <location>
        <begin position="4"/>
        <end position="80"/>
    </location>
</feature>
<dbReference type="GO" id="GO:0045259">
    <property type="term" value="C:proton-transporting ATP synthase complex"/>
    <property type="evidence" value="ECO:0007669"/>
    <property type="project" value="UniProtKB-KW"/>
</dbReference>
<evidence type="ECO:0000256" key="6">
    <source>
        <dbReference type="ARBA" id="ARBA00023196"/>
    </source>
</evidence>
<dbReference type="CDD" id="cd12152">
    <property type="entry name" value="F1-ATPase_delta"/>
    <property type="match status" value="1"/>
</dbReference>
<evidence type="ECO:0000259" key="10">
    <source>
        <dbReference type="Pfam" id="PF00401"/>
    </source>
</evidence>
<comment type="similarity">
    <text evidence="2 8 9">Belongs to the ATPase epsilon chain family.</text>
</comment>
<dbReference type="InterPro" id="IPR036794">
    <property type="entry name" value="ATP_F1_dsu/esu_C_sf"/>
</dbReference>
<dbReference type="NCBIfam" id="TIGR01216">
    <property type="entry name" value="ATP_synt_epsi"/>
    <property type="match status" value="1"/>
</dbReference>
<feature type="domain" description="ATP synthase epsilon subunit C-terminal" evidence="10">
    <location>
        <begin position="88"/>
        <end position="130"/>
    </location>
</feature>
<dbReference type="SUPFAM" id="SSF46604">
    <property type="entry name" value="Epsilon subunit of F1F0-ATP synthase C-terminal domain"/>
    <property type="match status" value="1"/>
</dbReference>
<dbReference type="GO" id="GO:0046933">
    <property type="term" value="F:proton-transporting ATP synthase activity, rotational mechanism"/>
    <property type="evidence" value="ECO:0007669"/>
    <property type="project" value="UniProtKB-UniRule"/>
</dbReference>
<dbReference type="HAMAP" id="MF_00530">
    <property type="entry name" value="ATP_synth_epsil_bac"/>
    <property type="match status" value="1"/>
</dbReference>
<protein>
    <recommendedName>
        <fullName evidence="8">ATP synthase epsilon chain</fullName>
    </recommendedName>
    <alternativeName>
        <fullName evidence="8">ATP synthase F1 sector epsilon subunit</fullName>
    </alternativeName>
    <alternativeName>
        <fullName evidence="8">F-ATPase epsilon subunit</fullName>
    </alternativeName>
</protein>
<dbReference type="PANTHER" id="PTHR13822:SF10">
    <property type="entry name" value="ATP SYNTHASE EPSILON CHAIN, CHLOROPLASTIC"/>
    <property type="match status" value="1"/>
</dbReference>
<evidence type="ECO:0000256" key="4">
    <source>
        <dbReference type="ARBA" id="ARBA00023065"/>
    </source>
</evidence>
<evidence type="ECO:0000313" key="12">
    <source>
        <dbReference type="EMBL" id="HJA71650.1"/>
    </source>
</evidence>
<evidence type="ECO:0000313" key="13">
    <source>
        <dbReference type="Proteomes" id="UP000823900"/>
    </source>
</evidence>
<evidence type="ECO:0000256" key="7">
    <source>
        <dbReference type="ARBA" id="ARBA00023310"/>
    </source>
</evidence>